<accession>A0A9Q3CMV6</accession>
<dbReference type="PANTHER" id="PTHR11439">
    <property type="entry name" value="GAG-POL-RELATED RETROTRANSPOSON"/>
    <property type="match status" value="1"/>
</dbReference>
<name>A0A9Q3CMV6_9BASI</name>
<dbReference type="EMBL" id="AVOT02008312">
    <property type="protein sequence ID" value="MBW0485758.1"/>
    <property type="molecule type" value="Genomic_DNA"/>
</dbReference>
<evidence type="ECO:0000313" key="1">
    <source>
        <dbReference type="EMBL" id="MBW0485758.1"/>
    </source>
</evidence>
<comment type="caution">
    <text evidence="1">The sequence shown here is derived from an EMBL/GenBank/DDBJ whole genome shotgun (WGS) entry which is preliminary data.</text>
</comment>
<organism evidence="1 2">
    <name type="scientific">Austropuccinia psidii MF-1</name>
    <dbReference type="NCBI Taxonomy" id="1389203"/>
    <lineage>
        <taxon>Eukaryota</taxon>
        <taxon>Fungi</taxon>
        <taxon>Dikarya</taxon>
        <taxon>Basidiomycota</taxon>
        <taxon>Pucciniomycotina</taxon>
        <taxon>Pucciniomycetes</taxon>
        <taxon>Pucciniales</taxon>
        <taxon>Sphaerophragmiaceae</taxon>
        <taxon>Austropuccinia</taxon>
    </lineage>
</organism>
<dbReference type="PANTHER" id="PTHR11439:SF467">
    <property type="entry name" value="INTEGRASE CATALYTIC DOMAIN-CONTAINING PROTEIN"/>
    <property type="match status" value="1"/>
</dbReference>
<dbReference type="AlphaFoldDB" id="A0A9Q3CMV6"/>
<proteinExistence type="predicted"/>
<gene>
    <name evidence="1" type="ORF">O181_025473</name>
</gene>
<evidence type="ECO:0008006" key="3">
    <source>
        <dbReference type="Google" id="ProtNLM"/>
    </source>
</evidence>
<dbReference type="Proteomes" id="UP000765509">
    <property type="component" value="Unassembled WGS sequence"/>
</dbReference>
<sequence>MLDCKLVSTPSQNNSNSSFEYRKPVGLLNYVATCTRPDLAYSTSSLSQFLDSPSDEHGAAFKRILRYLQGTTDYSLVLGGSNLFSTIIGYSDSGWCSNYDGKSFSGFGVILGGLISWKTKKQSTASLSTTEAELKGLVELTQDILWLKKLLVNLRIEPSVQL</sequence>
<protein>
    <recommendedName>
        <fullName evidence="3">Reverse transcriptase Ty1/copia-type domain-containing protein</fullName>
    </recommendedName>
</protein>
<reference evidence="1" key="1">
    <citation type="submission" date="2021-03" db="EMBL/GenBank/DDBJ databases">
        <title>Draft genome sequence of rust myrtle Austropuccinia psidii MF-1, a brazilian biotype.</title>
        <authorList>
            <person name="Quecine M.C."/>
            <person name="Pachon D.M.R."/>
            <person name="Bonatelli M.L."/>
            <person name="Correr F.H."/>
            <person name="Franceschini L.M."/>
            <person name="Leite T.F."/>
            <person name="Margarido G.R.A."/>
            <person name="Almeida C.A."/>
            <person name="Ferrarezi J.A."/>
            <person name="Labate C.A."/>
        </authorList>
    </citation>
    <scope>NUCLEOTIDE SEQUENCE</scope>
    <source>
        <strain evidence="1">MF-1</strain>
    </source>
</reference>
<dbReference type="OrthoDB" id="3344688at2759"/>
<evidence type="ECO:0000313" key="2">
    <source>
        <dbReference type="Proteomes" id="UP000765509"/>
    </source>
</evidence>
<keyword evidence="2" id="KW-1185">Reference proteome</keyword>
<dbReference type="CDD" id="cd09272">
    <property type="entry name" value="RNase_HI_RT_Ty1"/>
    <property type="match status" value="1"/>
</dbReference>